<dbReference type="PROSITE" id="PS50181">
    <property type="entry name" value="FBOX"/>
    <property type="match status" value="1"/>
</dbReference>
<organism evidence="2 3">
    <name type="scientific">Metarhizium robertsii</name>
    <dbReference type="NCBI Taxonomy" id="568076"/>
    <lineage>
        <taxon>Eukaryota</taxon>
        <taxon>Fungi</taxon>
        <taxon>Dikarya</taxon>
        <taxon>Ascomycota</taxon>
        <taxon>Pezizomycotina</taxon>
        <taxon>Sordariomycetes</taxon>
        <taxon>Hypocreomycetidae</taxon>
        <taxon>Hypocreales</taxon>
        <taxon>Clavicipitaceae</taxon>
        <taxon>Metarhizium</taxon>
    </lineage>
</organism>
<dbReference type="OrthoDB" id="2687876at2759"/>
<evidence type="ECO:0000313" key="3">
    <source>
        <dbReference type="Proteomes" id="UP000030151"/>
    </source>
</evidence>
<gene>
    <name evidence="2" type="ORF">X797_004569</name>
</gene>
<proteinExistence type="predicted"/>
<evidence type="ECO:0000313" key="2">
    <source>
        <dbReference type="EMBL" id="EXV02437.1"/>
    </source>
</evidence>
<evidence type="ECO:0000259" key="1">
    <source>
        <dbReference type="PROSITE" id="PS50181"/>
    </source>
</evidence>
<dbReference type="InterPro" id="IPR001810">
    <property type="entry name" value="F-box_dom"/>
</dbReference>
<dbReference type="InterPro" id="IPR036047">
    <property type="entry name" value="F-box-like_dom_sf"/>
</dbReference>
<comment type="caution">
    <text evidence="2">The sequence shown here is derived from an EMBL/GenBank/DDBJ whole genome shotgun (WGS) entry which is preliminary data.</text>
</comment>
<sequence length="329" mass="37205">MDKYLHLTYPKLNLNDHTLDDNLPPLQVQPHNNCLDPPPTASLGALDRLPIELLQEILIQLDLSTFMAFRCTNRRAKELADHLPQYKAITTNARNALRGILRIGTSRWITCKSLFEKLRTSACEQCGDFGGYLYILTCRRVCFLCFSQDKRYLPLRPGQACRKFGLERGIIQTLPCMRVIPGIYSPNEMKATETTLVDYESAFDAGIARHGSSGAMDEFVAGVAARKLQAHRMRVLQAQQSGSSRRTRMPPVADPVDLKSANPLRFVAIVRVPWLNRTSQDKVEWGFYCVGCGRSSDLPLHWRRQFTPESFDQHILQCGDIIDGNHQAS</sequence>
<protein>
    <recommendedName>
        <fullName evidence="1">F-box domain-containing protein</fullName>
    </recommendedName>
</protein>
<dbReference type="EMBL" id="JELW01000005">
    <property type="protein sequence ID" value="EXV02437.1"/>
    <property type="molecule type" value="Genomic_DNA"/>
</dbReference>
<dbReference type="Proteomes" id="UP000030151">
    <property type="component" value="Unassembled WGS sequence"/>
</dbReference>
<dbReference type="AlphaFoldDB" id="A0A0A1UWN3"/>
<dbReference type="Pfam" id="PF00646">
    <property type="entry name" value="F-box"/>
    <property type="match status" value="1"/>
</dbReference>
<accession>A0A0A1UWN3</accession>
<dbReference type="SUPFAM" id="SSF81383">
    <property type="entry name" value="F-box domain"/>
    <property type="match status" value="1"/>
</dbReference>
<dbReference type="HOGENOM" id="CLU_040048_2_1_1"/>
<reference evidence="2 3" key="1">
    <citation type="submission" date="2014-02" db="EMBL/GenBank/DDBJ databases">
        <title>The genome sequence of the entomopathogenic fungus Metarhizium robertsii ARSEF 2575.</title>
        <authorList>
            <person name="Giuliano Garisto Donzelli B."/>
            <person name="Roe B.A."/>
            <person name="Macmil S.L."/>
            <person name="Krasnoff S.B."/>
            <person name="Gibson D.M."/>
        </authorList>
    </citation>
    <scope>NUCLEOTIDE SEQUENCE [LARGE SCALE GENOMIC DNA]</scope>
    <source>
        <strain evidence="2 3">ARSEF 2575</strain>
    </source>
</reference>
<feature type="domain" description="F-box" evidence="1">
    <location>
        <begin position="43"/>
        <end position="89"/>
    </location>
</feature>
<name>A0A0A1UWN3_9HYPO</name>